<dbReference type="RefSeq" id="WP_208903034.1">
    <property type="nucleotide sequence ID" value="NZ_CP011497.1"/>
</dbReference>
<dbReference type="Proteomes" id="UP000035366">
    <property type="component" value="Chromosome"/>
</dbReference>
<evidence type="ECO:0000313" key="2">
    <source>
        <dbReference type="EMBL" id="AKJ15605.1"/>
    </source>
</evidence>
<evidence type="ECO:0000313" key="3">
    <source>
        <dbReference type="Proteomes" id="UP000035366"/>
    </source>
</evidence>
<reference evidence="2 3" key="1">
    <citation type="journal article" date="2015" name="ISME J.">
        <title>Draft Genome Sequence of Streptomyces incarnatus NRRL8089, which Produces the Nucleoside Antibiotic Sinefungin.</title>
        <authorList>
            <person name="Oshima K."/>
            <person name="Hattori M."/>
            <person name="Shimizu H."/>
            <person name="Fukuda K."/>
            <person name="Nemoto M."/>
            <person name="Inagaki K."/>
            <person name="Tamura T."/>
        </authorList>
    </citation>
    <scope>NUCLEOTIDE SEQUENCE [LARGE SCALE GENOMIC DNA]</scope>
    <source>
        <strain evidence="2 3">NRRL 8089</strain>
    </source>
</reference>
<proteinExistence type="predicted"/>
<name>A0ABN4GP85_9ACTN</name>
<accession>A0ABN4GP85</accession>
<evidence type="ECO:0000256" key="1">
    <source>
        <dbReference type="SAM" id="MobiDB-lite"/>
    </source>
</evidence>
<protein>
    <submittedName>
        <fullName evidence="2">Uncharacterized protein</fullName>
    </submittedName>
</protein>
<organism evidence="2 3">
    <name type="scientific">Streptomyces incarnatus</name>
    <dbReference type="NCBI Taxonomy" id="665007"/>
    <lineage>
        <taxon>Bacteria</taxon>
        <taxon>Bacillati</taxon>
        <taxon>Actinomycetota</taxon>
        <taxon>Actinomycetes</taxon>
        <taxon>Kitasatosporales</taxon>
        <taxon>Streptomycetaceae</taxon>
        <taxon>Streptomyces</taxon>
    </lineage>
</organism>
<sequence>MGSKQDGKGGPVGPDRLARVLVADHMTLRRQVEWDSCVIGGEVYDRARRDAVDRLRRRSRSVTQSSPVPSKVMSGSGIGVGAVERTLQ</sequence>
<gene>
    <name evidence="2" type="ORF">ABB07_37745</name>
</gene>
<feature type="region of interest" description="Disordered" evidence="1">
    <location>
        <begin position="57"/>
        <end position="88"/>
    </location>
</feature>
<dbReference type="EMBL" id="CP011497">
    <property type="protein sequence ID" value="AKJ15605.1"/>
    <property type="molecule type" value="Genomic_DNA"/>
</dbReference>
<keyword evidence="3" id="KW-1185">Reference proteome</keyword>